<dbReference type="PANTHER" id="PTHR35446">
    <property type="entry name" value="SI:CH211-175M2.5"/>
    <property type="match status" value="1"/>
</dbReference>
<evidence type="ECO:0000313" key="3">
    <source>
        <dbReference type="Proteomes" id="UP001169066"/>
    </source>
</evidence>
<dbReference type="Proteomes" id="UP001169066">
    <property type="component" value="Unassembled WGS sequence"/>
</dbReference>
<gene>
    <name evidence="2" type="ORF">PF327_03595</name>
</gene>
<dbReference type="SUPFAM" id="SSF69118">
    <property type="entry name" value="AhpD-like"/>
    <property type="match status" value="1"/>
</dbReference>
<dbReference type="Gene3D" id="1.20.1290.10">
    <property type="entry name" value="AhpD-like"/>
    <property type="match status" value="1"/>
</dbReference>
<dbReference type="Pfam" id="PF02627">
    <property type="entry name" value="CMD"/>
    <property type="match status" value="1"/>
</dbReference>
<proteinExistence type="predicted"/>
<dbReference type="NCBIfam" id="TIGR00778">
    <property type="entry name" value="ahpD_dom"/>
    <property type="match status" value="1"/>
</dbReference>
<dbReference type="InterPro" id="IPR003779">
    <property type="entry name" value="CMD-like"/>
</dbReference>
<dbReference type="PANTHER" id="PTHR35446:SF2">
    <property type="entry name" value="CARBOXYMUCONOLACTONE DECARBOXYLASE-LIKE DOMAIN-CONTAINING PROTEIN"/>
    <property type="match status" value="1"/>
</dbReference>
<sequence>MAHIQLPEFEDMSPEIQKRAQPILEKTGQLGDIFKLLALDEKIYFATDGMIQKYLLDETTLSYDTKESIALLISLENGCKMCVDVHKGIAKMLGMSEDRIEEVLHGVDAMNVPESEKALLNFCIKASGKENYKILKSEIDALKAYGYSDLQILEAVSITGYFNYINTLSNVFGLGES</sequence>
<dbReference type="InterPro" id="IPR029032">
    <property type="entry name" value="AhpD-like"/>
</dbReference>
<protein>
    <submittedName>
        <fullName evidence="2">Carboxymuconolactone decarboxylase family protein</fullName>
    </submittedName>
</protein>
<keyword evidence="3" id="KW-1185">Reference proteome</keyword>
<dbReference type="RefSeq" id="WP_289401381.1">
    <property type="nucleotide sequence ID" value="NZ_JAQIBC010000002.1"/>
</dbReference>
<comment type="caution">
    <text evidence="2">The sequence shown here is derived from an EMBL/GenBank/DDBJ whole genome shotgun (WGS) entry which is preliminary data.</text>
</comment>
<evidence type="ECO:0000259" key="1">
    <source>
        <dbReference type="Pfam" id="PF02627"/>
    </source>
</evidence>
<accession>A0ABT7QQJ8</accession>
<dbReference type="InterPro" id="IPR004675">
    <property type="entry name" value="AhpD_core"/>
</dbReference>
<feature type="domain" description="Carboxymuconolactone decarboxylase-like" evidence="1">
    <location>
        <begin position="56"/>
        <end position="111"/>
    </location>
</feature>
<name>A0ABT7QQJ8_9BACT</name>
<dbReference type="EMBL" id="JAQIBC010000002">
    <property type="protein sequence ID" value="MDM5263270.1"/>
    <property type="molecule type" value="Genomic_DNA"/>
</dbReference>
<organism evidence="2 3">
    <name type="scientific">Sulfurovum xiamenensis</name>
    <dbReference type="NCBI Taxonomy" id="3019066"/>
    <lineage>
        <taxon>Bacteria</taxon>
        <taxon>Pseudomonadati</taxon>
        <taxon>Campylobacterota</taxon>
        <taxon>Epsilonproteobacteria</taxon>
        <taxon>Campylobacterales</taxon>
        <taxon>Sulfurovaceae</taxon>
        <taxon>Sulfurovum</taxon>
    </lineage>
</organism>
<evidence type="ECO:0000313" key="2">
    <source>
        <dbReference type="EMBL" id="MDM5263270.1"/>
    </source>
</evidence>
<reference evidence="2" key="1">
    <citation type="submission" date="2023-01" db="EMBL/GenBank/DDBJ databases">
        <title>Sulfurovum sp. XTW-4 genome assembly.</title>
        <authorList>
            <person name="Wang J."/>
        </authorList>
    </citation>
    <scope>NUCLEOTIDE SEQUENCE</scope>
    <source>
        <strain evidence="2">XTW-4</strain>
    </source>
</reference>